<keyword evidence="3" id="KW-0732">Signal</keyword>
<accession>A0A7J7HS96</accession>
<evidence type="ECO:0000313" key="5">
    <source>
        <dbReference type="Proteomes" id="UP000593564"/>
    </source>
</evidence>
<comment type="caution">
    <text evidence="4">The sequence shown here is derived from an EMBL/GenBank/DDBJ whole genome shotgun (WGS) entry which is preliminary data.</text>
</comment>
<gene>
    <name evidence="4" type="ORF">HYC85_008301</name>
</gene>
<protein>
    <submittedName>
        <fullName evidence="4">Uncharacterized protein</fullName>
    </submittedName>
</protein>
<reference evidence="4 5" key="2">
    <citation type="submission" date="2020-07" db="EMBL/GenBank/DDBJ databases">
        <title>Genome assembly of wild tea tree DASZ reveals pedigree and selection history of tea varieties.</title>
        <authorList>
            <person name="Zhang W."/>
        </authorList>
    </citation>
    <scope>NUCLEOTIDE SEQUENCE [LARGE SCALE GENOMIC DNA]</scope>
    <source>
        <strain evidence="5">cv. G240</strain>
        <tissue evidence="4">Leaf</tissue>
    </source>
</reference>
<dbReference type="PROSITE" id="PS00925">
    <property type="entry name" value="OLEEI"/>
    <property type="match status" value="1"/>
</dbReference>
<evidence type="ECO:0000313" key="4">
    <source>
        <dbReference type="EMBL" id="KAF5955445.1"/>
    </source>
</evidence>
<feature type="chain" id="PRO_5029836205" evidence="3">
    <location>
        <begin position="31"/>
        <end position="171"/>
    </location>
</feature>
<comment type="similarity">
    <text evidence="1">Belongs to the Ole e I family.</text>
</comment>
<evidence type="ECO:0000256" key="3">
    <source>
        <dbReference type="SAM" id="SignalP"/>
    </source>
</evidence>
<reference evidence="5" key="1">
    <citation type="journal article" date="2020" name="Nat. Commun.">
        <title>Genome assembly of wild tea tree DASZ reveals pedigree and selection history of tea varieties.</title>
        <authorList>
            <person name="Zhang W."/>
            <person name="Zhang Y."/>
            <person name="Qiu H."/>
            <person name="Guo Y."/>
            <person name="Wan H."/>
            <person name="Zhang X."/>
            <person name="Scossa F."/>
            <person name="Alseekh S."/>
            <person name="Zhang Q."/>
            <person name="Wang P."/>
            <person name="Xu L."/>
            <person name="Schmidt M.H."/>
            <person name="Jia X."/>
            <person name="Li D."/>
            <person name="Zhu A."/>
            <person name="Guo F."/>
            <person name="Chen W."/>
            <person name="Ni D."/>
            <person name="Usadel B."/>
            <person name="Fernie A.R."/>
            <person name="Wen W."/>
        </authorList>
    </citation>
    <scope>NUCLEOTIDE SEQUENCE [LARGE SCALE GENOMIC DNA]</scope>
    <source>
        <strain evidence="5">cv. G240</strain>
    </source>
</reference>
<name>A0A7J7HS96_CAMSI</name>
<dbReference type="PANTHER" id="PTHR31614:SF5">
    <property type="entry name" value="ALLERGEN-LIKE PROTEIN BRSN20"/>
    <property type="match status" value="1"/>
</dbReference>
<feature type="signal peptide" evidence="3">
    <location>
        <begin position="1"/>
        <end position="30"/>
    </location>
</feature>
<dbReference type="EMBL" id="JACBKZ010000003">
    <property type="protein sequence ID" value="KAF5955445.1"/>
    <property type="molecule type" value="Genomic_DNA"/>
</dbReference>
<organism evidence="4 5">
    <name type="scientific">Camellia sinensis</name>
    <name type="common">Tea plant</name>
    <name type="synonym">Thea sinensis</name>
    <dbReference type="NCBI Taxonomy" id="4442"/>
    <lineage>
        <taxon>Eukaryota</taxon>
        <taxon>Viridiplantae</taxon>
        <taxon>Streptophyta</taxon>
        <taxon>Embryophyta</taxon>
        <taxon>Tracheophyta</taxon>
        <taxon>Spermatophyta</taxon>
        <taxon>Magnoliopsida</taxon>
        <taxon>eudicotyledons</taxon>
        <taxon>Gunneridae</taxon>
        <taxon>Pentapetalae</taxon>
        <taxon>asterids</taxon>
        <taxon>Ericales</taxon>
        <taxon>Theaceae</taxon>
        <taxon>Camellia</taxon>
    </lineage>
</organism>
<evidence type="ECO:0000256" key="2">
    <source>
        <dbReference type="ARBA" id="ARBA00023157"/>
    </source>
</evidence>
<dbReference type="GO" id="GO:0005615">
    <property type="term" value="C:extracellular space"/>
    <property type="evidence" value="ECO:0007669"/>
    <property type="project" value="InterPro"/>
</dbReference>
<keyword evidence="2" id="KW-1015">Disulfide bond</keyword>
<dbReference type="AlphaFoldDB" id="A0A7J7HS96"/>
<dbReference type="InterPro" id="IPR006040">
    <property type="entry name" value="Allergen_Ole_e_I_CS"/>
</dbReference>
<evidence type="ECO:0000256" key="1">
    <source>
        <dbReference type="ARBA" id="ARBA00010049"/>
    </source>
</evidence>
<dbReference type="InterPro" id="IPR006041">
    <property type="entry name" value="Pollen_Ole_e1_allergen"/>
</dbReference>
<keyword evidence="5" id="KW-1185">Reference proteome</keyword>
<proteinExistence type="inferred from homology"/>
<sequence>MMMLKKEKEATMARMMLMVALCILPALVSANRPVANPLIVEGRVYCDTCRAGYETNATTPIPGAKVKIECKDRDTHKLLYSIDGTTDSTGKYKIMIKEDHGNQLCDAMLVSSPQRDCATADPGRDRARVILTRNNGIASNNRFANAMGFMRDQRMSGCKQLLQQYEQESEE</sequence>
<dbReference type="Proteomes" id="UP000593564">
    <property type="component" value="Unassembled WGS sequence"/>
</dbReference>
<dbReference type="Pfam" id="PF01190">
    <property type="entry name" value="Pollen_Ole_e_1"/>
    <property type="match status" value="1"/>
</dbReference>
<dbReference type="PANTHER" id="PTHR31614">
    <property type="entry name" value="PROTEIN DOWNSTREAM OF FLC-RELATED"/>
    <property type="match status" value="1"/>
</dbReference>